<dbReference type="EMBL" id="CP097770">
    <property type="protein sequence ID" value="UZP76617.1"/>
    <property type="molecule type" value="Genomic_DNA"/>
</dbReference>
<sequence>MVVINNSDELQRTTIETEYGKQTMELDPYDTMITHIGLTKSV</sequence>
<gene>
    <name evidence="2" type="ORF">MF626_05535</name>
</gene>
<proteinExistence type="predicted"/>
<name>A0AAE9TKI9_PAEPO</name>
<dbReference type="Pfam" id="PF17386">
    <property type="entry name" value="LBP_C"/>
    <property type="match status" value="1"/>
</dbReference>
<dbReference type="AlphaFoldDB" id="A0AAE9TKI9"/>
<accession>A0AAE9TKI9</accession>
<feature type="domain" description="Lacto-N-biose phosphorylase C-terminal" evidence="1">
    <location>
        <begin position="1"/>
        <end position="33"/>
    </location>
</feature>
<protein>
    <recommendedName>
        <fullName evidence="1">Lacto-N-biose phosphorylase C-terminal domain-containing protein</fullName>
    </recommendedName>
</protein>
<dbReference type="InterPro" id="IPR035356">
    <property type="entry name" value="LBP_C"/>
</dbReference>
<evidence type="ECO:0000259" key="1">
    <source>
        <dbReference type="Pfam" id="PF17386"/>
    </source>
</evidence>
<evidence type="ECO:0000313" key="2">
    <source>
        <dbReference type="EMBL" id="UZP76617.1"/>
    </source>
</evidence>
<reference evidence="2" key="1">
    <citation type="submission" date="2022-11" db="EMBL/GenBank/DDBJ databases">
        <authorList>
            <person name="Vasilchenko N.G."/>
            <person name="Prazdnova E.V."/>
            <person name="Gorovtsov A.V."/>
            <person name="Chistyakov V.A."/>
            <person name="Pak M.L."/>
        </authorList>
    </citation>
    <scope>NUCLEOTIDE SEQUENCE</scope>
    <source>
        <strain evidence="2">R 4.5</strain>
    </source>
</reference>
<organism evidence="2">
    <name type="scientific">Paenibacillus polymyxa</name>
    <name type="common">Bacillus polymyxa</name>
    <dbReference type="NCBI Taxonomy" id="1406"/>
    <lineage>
        <taxon>Bacteria</taxon>
        <taxon>Bacillati</taxon>
        <taxon>Bacillota</taxon>
        <taxon>Bacilli</taxon>
        <taxon>Bacillales</taxon>
        <taxon>Paenibacillaceae</taxon>
        <taxon>Paenibacillus</taxon>
    </lineage>
</organism>